<keyword evidence="1" id="KW-0479">Metal-binding</keyword>
<dbReference type="Pfam" id="PF03936">
    <property type="entry name" value="Terpene_synth_C"/>
    <property type="match status" value="2"/>
</dbReference>
<dbReference type="InterPro" id="IPR008930">
    <property type="entry name" value="Terpenoid_cyclase/PrenylTrfase"/>
</dbReference>
<evidence type="ECO:0000256" key="1">
    <source>
        <dbReference type="ARBA" id="ARBA00022723"/>
    </source>
</evidence>
<evidence type="ECO:0000259" key="4">
    <source>
        <dbReference type="Pfam" id="PF03936"/>
    </source>
</evidence>
<comment type="caution">
    <text evidence="5">The sequence shown here is derived from an EMBL/GenBank/DDBJ whole genome shotgun (WGS) entry which is preliminary data.</text>
</comment>
<gene>
    <name evidence="5" type="primary">TPS2_3</name>
    <name evidence="5" type="ORF">CK203_059739</name>
</gene>
<dbReference type="PANTHER" id="PTHR31225:SF241">
    <property type="entry name" value="TERPENE SYNTHASE FAMILY, METAL-BINDING DOMAIN PROTEIN"/>
    <property type="match status" value="1"/>
</dbReference>
<dbReference type="InterPro" id="IPR001906">
    <property type="entry name" value="Terpene_synth_N"/>
</dbReference>
<accession>A0A438G7M3</accession>
<dbReference type="EMBL" id="QGNW01000544">
    <property type="protein sequence ID" value="RVW68202.1"/>
    <property type="molecule type" value="Genomic_DNA"/>
</dbReference>
<dbReference type="SUPFAM" id="SSF48239">
    <property type="entry name" value="Terpenoid cyclases/Protein prenyltransferases"/>
    <property type="match status" value="1"/>
</dbReference>
<evidence type="ECO:0000256" key="2">
    <source>
        <dbReference type="ARBA" id="ARBA00022842"/>
    </source>
</evidence>
<dbReference type="GO" id="GO:0010333">
    <property type="term" value="F:terpene synthase activity"/>
    <property type="evidence" value="ECO:0007669"/>
    <property type="project" value="InterPro"/>
</dbReference>
<sequence>MLENGCLEIIADCWDKTLKHPLYATAFFLNPRFQYKRGVGIDPDLLQVVHEVFAKLDPTVEAYAISRCKKRGFGDRAAIALRSEMVLVKNDKVARKDYLNLLDISTEITLAHKEQQLEDLKEEVRRELIAAIKSLVQAYLVEAKWLHGKYIPTIEEYMGIAMVTVGVPVLTIMSFIGMIETATKEVFDWLLQIPKIVRATYIIIRLMDDMASHKFEQEREHTASSIECYMKQHGVSEQQAYDNSPVANPETNRRTANYQPSIWGNTFIVSHTPEDESSSWKSKEEVRRELMAAANIFNRYTDEKGRFKESLINDACGLLGLYEAAHLRVWEEDILDEALAFTTTHLKSMVVERPRFSLQSYLFRDRVVEGTLDSNSCFEPSIHMLEEYKPNYCSVTTMDDIFDAYGTLEELSSLQRQLEVGYDSTHQLPEYMKPCYQAVLDAYKEIEEMENTEDHTVHKQEMQ</sequence>
<dbReference type="InterPro" id="IPR036965">
    <property type="entry name" value="Terpene_synth_N_sf"/>
</dbReference>
<evidence type="ECO:0000313" key="5">
    <source>
        <dbReference type="EMBL" id="RVW68202.1"/>
    </source>
</evidence>
<keyword evidence="2" id="KW-0460">Magnesium</keyword>
<dbReference type="InterPro" id="IPR050148">
    <property type="entry name" value="Terpene_synthase-like"/>
</dbReference>
<dbReference type="AlphaFoldDB" id="A0A438G7M3"/>
<dbReference type="Proteomes" id="UP000288805">
    <property type="component" value="Unassembled WGS sequence"/>
</dbReference>
<feature type="domain" description="Terpene synthase metal-binding" evidence="4">
    <location>
        <begin position="362"/>
        <end position="456"/>
    </location>
</feature>
<evidence type="ECO:0000259" key="3">
    <source>
        <dbReference type="Pfam" id="PF01397"/>
    </source>
</evidence>
<dbReference type="Pfam" id="PF01397">
    <property type="entry name" value="Terpene_synth"/>
    <property type="match status" value="1"/>
</dbReference>
<evidence type="ECO:0000313" key="6">
    <source>
        <dbReference type="Proteomes" id="UP000288805"/>
    </source>
</evidence>
<feature type="domain" description="Terpene synthase metal-binding" evidence="4">
    <location>
        <begin position="98"/>
        <end position="242"/>
    </location>
</feature>
<protein>
    <submittedName>
        <fullName evidence="5">Putative terpene synthase 2</fullName>
    </submittedName>
</protein>
<reference evidence="5 6" key="1">
    <citation type="journal article" date="2018" name="PLoS Genet.">
        <title>Population sequencing reveals clonal diversity and ancestral inbreeding in the grapevine cultivar Chardonnay.</title>
        <authorList>
            <person name="Roach M.J."/>
            <person name="Johnson D.L."/>
            <person name="Bohlmann J."/>
            <person name="van Vuuren H.J."/>
            <person name="Jones S.J."/>
            <person name="Pretorius I.S."/>
            <person name="Schmidt S.A."/>
            <person name="Borneman A.R."/>
        </authorList>
    </citation>
    <scope>NUCLEOTIDE SEQUENCE [LARGE SCALE GENOMIC DNA]</scope>
    <source>
        <strain evidence="6">cv. Chardonnay</strain>
        <tissue evidence="5">Leaf</tissue>
    </source>
</reference>
<dbReference type="Gene3D" id="1.10.600.10">
    <property type="entry name" value="Farnesyl Diphosphate Synthase"/>
    <property type="match status" value="1"/>
</dbReference>
<dbReference type="InterPro" id="IPR008949">
    <property type="entry name" value="Isoprenoid_synthase_dom_sf"/>
</dbReference>
<dbReference type="GO" id="GO:0000287">
    <property type="term" value="F:magnesium ion binding"/>
    <property type="evidence" value="ECO:0007669"/>
    <property type="project" value="InterPro"/>
</dbReference>
<feature type="domain" description="Terpene synthase N-terminal" evidence="3">
    <location>
        <begin position="294"/>
        <end position="351"/>
    </location>
</feature>
<name>A0A438G7M3_VITVI</name>
<dbReference type="Gene3D" id="1.50.10.130">
    <property type="entry name" value="Terpene synthase, N-terminal domain"/>
    <property type="match status" value="1"/>
</dbReference>
<organism evidence="5 6">
    <name type="scientific">Vitis vinifera</name>
    <name type="common">Grape</name>
    <dbReference type="NCBI Taxonomy" id="29760"/>
    <lineage>
        <taxon>Eukaryota</taxon>
        <taxon>Viridiplantae</taxon>
        <taxon>Streptophyta</taxon>
        <taxon>Embryophyta</taxon>
        <taxon>Tracheophyta</taxon>
        <taxon>Spermatophyta</taxon>
        <taxon>Magnoliopsida</taxon>
        <taxon>eudicotyledons</taxon>
        <taxon>Gunneridae</taxon>
        <taxon>Pentapetalae</taxon>
        <taxon>rosids</taxon>
        <taxon>Vitales</taxon>
        <taxon>Vitaceae</taxon>
        <taxon>Viteae</taxon>
        <taxon>Vitis</taxon>
    </lineage>
</organism>
<dbReference type="PANTHER" id="PTHR31225">
    <property type="entry name" value="OS04G0344100 PROTEIN-RELATED"/>
    <property type="match status" value="1"/>
</dbReference>
<dbReference type="SUPFAM" id="SSF48576">
    <property type="entry name" value="Terpenoid synthases"/>
    <property type="match status" value="2"/>
</dbReference>
<proteinExistence type="predicted"/>
<dbReference type="GO" id="GO:0016114">
    <property type="term" value="P:terpenoid biosynthetic process"/>
    <property type="evidence" value="ECO:0007669"/>
    <property type="project" value="InterPro"/>
</dbReference>
<dbReference type="InterPro" id="IPR005630">
    <property type="entry name" value="Terpene_synthase_metal-bd"/>
</dbReference>